<dbReference type="SUPFAM" id="SSF53756">
    <property type="entry name" value="UDP-Glycosyltransferase/glycogen phosphorylase"/>
    <property type="match status" value="1"/>
</dbReference>
<dbReference type="RefSeq" id="WP_209739919.1">
    <property type="nucleotide sequence ID" value="NZ_CP072611.1"/>
</dbReference>
<feature type="domain" description="Starch synthase catalytic" evidence="10">
    <location>
        <begin position="4"/>
        <end position="236"/>
    </location>
</feature>
<accession>A0ABW5CHV6</accession>
<sequence>MTRLLSVSSEVFPLVKTGGLADVAGALPGALAEVGVETRTLMPAYPGVLAKLGTAEPVHRFELLFGGPAMVLAARHGNVELLLLDAPHLYERPGGPYAGPGGYDHPDNWARFAALGKAAAEIGMGAVEGWRPDVVQAHDWQGALAPVYLAFAQGPRPKSMVTIHNLAFQGTFPHAVFPLLGLPDSAWSLEGVEYYGSVGFLKGGLHAADIVTTVSPSYAREIVTPEGGMGLDGLLRGRRDRLVGIVNGIDTDVWNPMSDPHIAAPFGPNAMEGRALNRRALAEEFSLEEADGPVLAVVSRLTWQKGMDVLVDALERIVHLGARLVVVGSGDRMLEGAFLAAQARHPGRVGVRIGYDELLAHRVQAGADALLVPSRFEPCGLTQLCALRYGCLPIVARVGGLADTVIDANFAALASGAATGFVFSPLDADALVAAVQRACELFGEPPAWRALQKQAMRSDVSWGASARRYAALYQSLINGENAAP</sequence>
<protein>
    <recommendedName>
        <fullName evidence="8">Glycogen synthase</fullName>
        <ecNumber evidence="8">2.4.1.21</ecNumber>
    </recommendedName>
    <alternativeName>
        <fullName evidence="8">Starch [bacterial glycogen] synthase</fullName>
    </alternativeName>
</protein>
<dbReference type="InterPro" id="IPR001296">
    <property type="entry name" value="Glyco_trans_1"/>
</dbReference>
<gene>
    <name evidence="8 11" type="primary">glgA</name>
    <name evidence="11" type="ORF">ACFSKQ_04690</name>
</gene>
<organism evidence="11 12">
    <name type="scientific">Aureimonas populi</name>
    <dbReference type="NCBI Taxonomy" id="1701758"/>
    <lineage>
        <taxon>Bacteria</taxon>
        <taxon>Pseudomonadati</taxon>
        <taxon>Pseudomonadota</taxon>
        <taxon>Alphaproteobacteria</taxon>
        <taxon>Hyphomicrobiales</taxon>
        <taxon>Aurantimonadaceae</taxon>
        <taxon>Aureimonas</taxon>
    </lineage>
</organism>
<evidence type="ECO:0000259" key="10">
    <source>
        <dbReference type="Pfam" id="PF08323"/>
    </source>
</evidence>
<evidence type="ECO:0000256" key="8">
    <source>
        <dbReference type="HAMAP-Rule" id="MF_00484"/>
    </source>
</evidence>
<evidence type="ECO:0000313" key="11">
    <source>
        <dbReference type="EMBL" id="MFD2236760.1"/>
    </source>
</evidence>
<keyword evidence="12" id="KW-1185">Reference proteome</keyword>
<evidence type="ECO:0000256" key="1">
    <source>
        <dbReference type="ARBA" id="ARBA00001478"/>
    </source>
</evidence>
<comment type="catalytic activity">
    <reaction evidence="1 8">
        <text>[(1-&gt;4)-alpha-D-glucosyl](n) + ADP-alpha-D-glucose = [(1-&gt;4)-alpha-D-glucosyl](n+1) + ADP + H(+)</text>
        <dbReference type="Rhea" id="RHEA:18189"/>
        <dbReference type="Rhea" id="RHEA-COMP:9584"/>
        <dbReference type="Rhea" id="RHEA-COMP:9587"/>
        <dbReference type="ChEBI" id="CHEBI:15378"/>
        <dbReference type="ChEBI" id="CHEBI:15444"/>
        <dbReference type="ChEBI" id="CHEBI:57498"/>
        <dbReference type="ChEBI" id="CHEBI:456216"/>
        <dbReference type="EC" id="2.4.1.21"/>
    </reaction>
</comment>
<comment type="similarity">
    <text evidence="4 8">Belongs to the glycosyltransferase 1 family. Bacterial/plant glycogen synthase subfamily.</text>
</comment>
<evidence type="ECO:0000256" key="6">
    <source>
        <dbReference type="ARBA" id="ARBA00022679"/>
    </source>
</evidence>
<dbReference type="Gene3D" id="3.40.50.2000">
    <property type="entry name" value="Glycogen Phosphorylase B"/>
    <property type="match status" value="2"/>
</dbReference>
<comment type="pathway">
    <text evidence="3 8">Glycan biosynthesis; glycogen biosynthesis.</text>
</comment>
<name>A0ABW5CHV6_9HYPH</name>
<dbReference type="CDD" id="cd03791">
    <property type="entry name" value="GT5_Glycogen_synthase_DULL1-like"/>
    <property type="match status" value="1"/>
</dbReference>
<keyword evidence="6 8" id="KW-0808">Transferase</keyword>
<dbReference type="EMBL" id="JBHUIJ010000005">
    <property type="protein sequence ID" value="MFD2236760.1"/>
    <property type="molecule type" value="Genomic_DNA"/>
</dbReference>
<dbReference type="InterPro" id="IPR011835">
    <property type="entry name" value="GS/SS"/>
</dbReference>
<comment type="function">
    <text evidence="2 8">Synthesizes alpha-1,4-glucan chains using ADP-glucose.</text>
</comment>
<evidence type="ECO:0000256" key="4">
    <source>
        <dbReference type="ARBA" id="ARBA00010281"/>
    </source>
</evidence>
<dbReference type="Pfam" id="PF08323">
    <property type="entry name" value="Glyco_transf_5"/>
    <property type="match status" value="1"/>
</dbReference>
<comment type="caution">
    <text evidence="11">The sequence shown here is derived from an EMBL/GenBank/DDBJ whole genome shotgun (WGS) entry which is preliminary data.</text>
</comment>
<feature type="binding site" evidence="8">
    <location>
        <position position="16"/>
    </location>
    <ligand>
        <name>ADP-alpha-D-glucose</name>
        <dbReference type="ChEBI" id="CHEBI:57498"/>
    </ligand>
</feature>
<dbReference type="HAMAP" id="MF_00484">
    <property type="entry name" value="Glycogen_synth"/>
    <property type="match status" value="1"/>
</dbReference>
<dbReference type="EC" id="2.4.1.21" evidence="8"/>
<dbReference type="PANTHER" id="PTHR45825:SF11">
    <property type="entry name" value="ALPHA AMYLASE DOMAIN-CONTAINING PROTEIN"/>
    <property type="match status" value="1"/>
</dbReference>
<dbReference type="NCBIfam" id="NF001899">
    <property type="entry name" value="PRK00654.1-2"/>
    <property type="match status" value="1"/>
</dbReference>
<evidence type="ECO:0000256" key="3">
    <source>
        <dbReference type="ARBA" id="ARBA00004964"/>
    </source>
</evidence>
<evidence type="ECO:0000256" key="7">
    <source>
        <dbReference type="ARBA" id="ARBA00023056"/>
    </source>
</evidence>
<keyword evidence="5 8" id="KW-0328">Glycosyltransferase</keyword>
<dbReference type="InterPro" id="IPR013534">
    <property type="entry name" value="Starch_synth_cat_dom"/>
</dbReference>
<reference evidence="12" key="1">
    <citation type="journal article" date="2019" name="Int. J. Syst. Evol. Microbiol.">
        <title>The Global Catalogue of Microorganisms (GCM) 10K type strain sequencing project: providing services to taxonomists for standard genome sequencing and annotation.</title>
        <authorList>
            <consortium name="The Broad Institute Genomics Platform"/>
            <consortium name="The Broad Institute Genome Sequencing Center for Infectious Disease"/>
            <person name="Wu L."/>
            <person name="Ma J."/>
        </authorList>
    </citation>
    <scope>NUCLEOTIDE SEQUENCE [LARGE SCALE GENOMIC DNA]</scope>
    <source>
        <strain evidence="12">ZS-35-S2</strain>
    </source>
</reference>
<proteinExistence type="inferred from homology"/>
<evidence type="ECO:0000256" key="5">
    <source>
        <dbReference type="ARBA" id="ARBA00022676"/>
    </source>
</evidence>
<dbReference type="PANTHER" id="PTHR45825">
    <property type="entry name" value="GRANULE-BOUND STARCH SYNTHASE 1, CHLOROPLASTIC/AMYLOPLASTIC"/>
    <property type="match status" value="1"/>
</dbReference>
<evidence type="ECO:0000313" key="12">
    <source>
        <dbReference type="Proteomes" id="UP001597371"/>
    </source>
</evidence>
<dbReference type="NCBIfam" id="TIGR02095">
    <property type="entry name" value="glgA"/>
    <property type="match status" value="1"/>
</dbReference>
<dbReference type="Pfam" id="PF00534">
    <property type="entry name" value="Glycos_transf_1"/>
    <property type="match status" value="1"/>
</dbReference>
<keyword evidence="7 8" id="KW-0320">Glycogen biosynthesis</keyword>
<dbReference type="Proteomes" id="UP001597371">
    <property type="component" value="Unassembled WGS sequence"/>
</dbReference>
<evidence type="ECO:0000259" key="9">
    <source>
        <dbReference type="Pfam" id="PF00534"/>
    </source>
</evidence>
<evidence type="ECO:0000256" key="2">
    <source>
        <dbReference type="ARBA" id="ARBA00002764"/>
    </source>
</evidence>
<dbReference type="GO" id="GO:0009011">
    <property type="term" value="F:alpha-1,4-glucan glucosyltransferase (ADP-glucose donor) activity"/>
    <property type="evidence" value="ECO:0007669"/>
    <property type="project" value="UniProtKB-EC"/>
</dbReference>
<feature type="domain" description="Glycosyl transferase family 1" evidence="9">
    <location>
        <begin position="287"/>
        <end position="440"/>
    </location>
</feature>